<protein>
    <submittedName>
        <fullName evidence="2">Uncharacterized protein</fullName>
    </submittedName>
</protein>
<evidence type="ECO:0000256" key="1">
    <source>
        <dbReference type="SAM" id="MobiDB-lite"/>
    </source>
</evidence>
<organism evidence="2 3">
    <name type="scientific">Oopsacas minuta</name>
    <dbReference type="NCBI Taxonomy" id="111878"/>
    <lineage>
        <taxon>Eukaryota</taxon>
        <taxon>Metazoa</taxon>
        <taxon>Porifera</taxon>
        <taxon>Hexactinellida</taxon>
        <taxon>Hexasterophora</taxon>
        <taxon>Lyssacinosida</taxon>
        <taxon>Leucopsacidae</taxon>
        <taxon>Oopsacas</taxon>
    </lineage>
</organism>
<feature type="region of interest" description="Disordered" evidence="1">
    <location>
        <begin position="24"/>
        <end position="56"/>
    </location>
</feature>
<dbReference type="Proteomes" id="UP001165289">
    <property type="component" value="Unassembled WGS sequence"/>
</dbReference>
<keyword evidence="3" id="KW-1185">Reference proteome</keyword>
<feature type="region of interest" description="Disordered" evidence="1">
    <location>
        <begin position="61"/>
        <end position="80"/>
    </location>
</feature>
<proteinExistence type="predicted"/>
<reference evidence="2 3" key="1">
    <citation type="journal article" date="2023" name="BMC Biol.">
        <title>The compact genome of the sponge Oopsacas minuta (Hexactinellida) is lacking key metazoan core genes.</title>
        <authorList>
            <person name="Santini S."/>
            <person name="Schenkelaars Q."/>
            <person name="Jourda C."/>
            <person name="Duchesne M."/>
            <person name="Belahbib H."/>
            <person name="Rocher C."/>
            <person name="Selva M."/>
            <person name="Riesgo A."/>
            <person name="Vervoort M."/>
            <person name="Leys S.P."/>
            <person name="Kodjabachian L."/>
            <person name="Le Bivic A."/>
            <person name="Borchiellini C."/>
            <person name="Claverie J.M."/>
            <person name="Renard E."/>
        </authorList>
    </citation>
    <scope>NUCLEOTIDE SEQUENCE [LARGE SCALE GENOMIC DNA]</scope>
    <source>
        <strain evidence="2">SPO-2</strain>
    </source>
</reference>
<sequence>MTDIDLGNYNDDELEVLMKRIAIAKQRKEKRTPEPSSPPLMRGNHTPETYVEESTNYNHRDRDESVNYRPDPVEYVDNSYTRDHYTKDKITTIEDSDSDDLESLESFINQNLRPELSNEEWLFVSALSHKTDQSRKCKVSDWLNIGSEDQFDDMPDYKPTRRTGILYYKNI</sequence>
<evidence type="ECO:0000313" key="3">
    <source>
        <dbReference type="Proteomes" id="UP001165289"/>
    </source>
</evidence>
<name>A0AAV7KPB5_9METZ</name>
<gene>
    <name evidence="2" type="ORF">LOD99_10111</name>
</gene>
<evidence type="ECO:0000313" key="2">
    <source>
        <dbReference type="EMBL" id="KAI6661241.1"/>
    </source>
</evidence>
<dbReference type="EMBL" id="JAKMXF010000018">
    <property type="protein sequence ID" value="KAI6661241.1"/>
    <property type="molecule type" value="Genomic_DNA"/>
</dbReference>
<dbReference type="AlphaFoldDB" id="A0AAV7KPB5"/>
<comment type="caution">
    <text evidence="2">The sequence shown here is derived from an EMBL/GenBank/DDBJ whole genome shotgun (WGS) entry which is preliminary data.</text>
</comment>
<accession>A0AAV7KPB5</accession>